<gene>
    <name evidence="6" type="ORF">Tci_014830</name>
</gene>
<accession>A0A6L2K224</accession>
<dbReference type="InterPro" id="IPR021109">
    <property type="entry name" value="Peptidase_aspartic_dom_sf"/>
</dbReference>
<sequence>MPNCGKFLKELISNKHKIEQIFAAFLSDESFAILQNKVPPKLRDPVSFLIPCNFNKTFSGNDLANLGASINLMPYSLYAKLSLETLKPTKISVRLADRSFQYPVGITKNMLIEVGKFTFPADFVILEMEEDSKFLSSWDDPFFTLLMQYRVKQKQLNLRVGTEGMIFNIDSAIKHSYSNHDTCLSIDVIDEILEEDFDALLDEGRKVLHSREGTVLEEEIFSEFDKFIAMASDENYDSESAEEEPKFEKITINTDYKINTSLEEPPTDLELKPLHDILEYVFLEEPFFPVIISSQLFAQNKSKLIYVLKNHKKAFAWKTTDIPGIYPSFCKHKLQLSDNKNPVVQKQRMLNPNMQEVIKKQIVKLLDIGIIYLIADSPWVSPIHCVPKKGGITIVTNKNDELVPTRTVTVLAKSVAVFMDDFFVFGNSFDKCLNNLHKILQRCKDAHLVLNWEKCHFMVKEGIVLGHKVFGVGLEFDKAKINVISKLPPPTNIKGSGPMAPDSNVIGGRSVLCVVKKFADVASLYPRHHTMAPIDFYDHKFTTKIEVSAIMMNGEYVKDMTSKFDKLAKFEGHDFRRWQKKMHFLLTTLKVVYVLSTPSLEMEPKIPTILRTKESSKVLMIANKKGTVTYWKCKKTGHMKKDCRSRKGNDGAGSNGSKDPEKQQVAWWVDSGATSYVCKDLRWFQVCKSVEDRSFVKMGNIATEPIKGIGRVSLTFTHGKTLCLDNVLYVPGIRKNLVSEIVLNKCGYKQVLESDKYIWSRHGSFVGFGYVCNELQRQDLIKVLRTDRGGGYYDPVYFQSTGIIHQTMAPYTPQQNGVAERKNMTLKEMVNSMLSYSRLSEGFWGEAIQKEGIDFFDTYAPVARIFIIRLLLALAAINDLVIHQMDVKTAFLNGDLDEEIYMKQPEGFVKPGHESKCVYSKFDASGTPVSKLEYSRAIRCLMYAMISTRPDIAFAVGKLSRYTSNPSALHWQALGRVFKYLKGTMDYGLTYSGYPSVIESYSNPSWINNMKDHSSTSGWVFLFGGGAISWASKKQTCITSSTIASEFVALAAAGNEAEWLRNLVYEIPLCSKPISTISIRCDSAATLAKAYSQVYNGKSKHLGVRHSMIRELIMNGVISMEFVRTQLNLADHLTKGLARDLVRKAAIGMGLKST</sequence>
<evidence type="ECO:0000256" key="1">
    <source>
        <dbReference type="ARBA" id="ARBA00022750"/>
    </source>
</evidence>
<keyword evidence="1" id="KW-0645">Protease</keyword>
<comment type="caution">
    <text evidence="6">The sequence shown here is derived from an EMBL/GenBank/DDBJ whole genome shotgun (WGS) entry which is preliminary data.</text>
</comment>
<dbReference type="Gene3D" id="2.40.70.10">
    <property type="entry name" value="Acid Proteases"/>
    <property type="match status" value="1"/>
</dbReference>
<dbReference type="GO" id="GO:0003676">
    <property type="term" value="F:nucleic acid binding"/>
    <property type="evidence" value="ECO:0007669"/>
    <property type="project" value="InterPro"/>
</dbReference>
<dbReference type="SUPFAM" id="SSF53098">
    <property type="entry name" value="Ribonuclease H-like"/>
    <property type="match status" value="1"/>
</dbReference>
<proteinExistence type="predicted"/>
<reference evidence="6" key="1">
    <citation type="journal article" date="2019" name="Sci. Rep.">
        <title>Draft genome of Tanacetum cinerariifolium, the natural source of mosquito coil.</title>
        <authorList>
            <person name="Yamashiro T."/>
            <person name="Shiraishi A."/>
            <person name="Satake H."/>
            <person name="Nakayama K."/>
        </authorList>
    </citation>
    <scope>NUCLEOTIDE SEQUENCE</scope>
</reference>
<dbReference type="Gene3D" id="3.30.420.10">
    <property type="entry name" value="Ribonuclease H-like superfamily/Ribonuclease H"/>
    <property type="match status" value="1"/>
</dbReference>
<dbReference type="PANTHER" id="PTHR47592:SF29">
    <property type="entry name" value="ZINC FINGER, CCHC-TYPE"/>
    <property type="match status" value="1"/>
</dbReference>
<dbReference type="InterPro" id="IPR000477">
    <property type="entry name" value="RT_dom"/>
</dbReference>
<feature type="compositionally biased region" description="Basic and acidic residues" evidence="2">
    <location>
        <begin position="640"/>
        <end position="649"/>
    </location>
</feature>
<dbReference type="InterPro" id="IPR013103">
    <property type="entry name" value="RVT_2"/>
</dbReference>
<name>A0A6L2K224_TANCI</name>
<dbReference type="Pfam" id="PF07727">
    <property type="entry name" value="RVT_2"/>
    <property type="match status" value="1"/>
</dbReference>
<evidence type="ECO:0000259" key="4">
    <source>
        <dbReference type="Pfam" id="PF07727"/>
    </source>
</evidence>
<organism evidence="6">
    <name type="scientific">Tanacetum cinerariifolium</name>
    <name type="common">Dalmatian daisy</name>
    <name type="synonym">Chrysanthemum cinerariifolium</name>
    <dbReference type="NCBI Taxonomy" id="118510"/>
    <lineage>
        <taxon>Eukaryota</taxon>
        <taxon>Viridiplantae</taxon>
        <taxon>Streptophyta</taxon>
        <taxon>Embryophyta</taxon>
        <taxon>Tracheophyta</taxon>
        <taxon>Spermatophyta</taxon>
        <taxon>Magnoliopsida</taxon>
        <taxon>eudicotyledons</taxon>
        <taxon>Gunneridae</taxon>
        <taxon>Pentapetalae</taxon>
        <taxon>asterids</taxon>
        <taxon>campanulids</taxon>
        <taxon>Asterales</taxon>
        <taxon>Asteraceae</taxon>
        <taxon>Asteroideae</taxon>
        <taxon>Anthemideae</taxon>
        <taxon>Anthemidinae</taxon>
        <taxon>Tanacetum</taxon>
    </lineage>
</organism>
<dbReference type="Gene3D" id="3.30.70.270">
    <property type="match status" value="1"/>
</dbReference>
<evidence type="ECO:0000259" key="5">
    <source>
        <dbReference type="Pfam" id="PF22936"/>
    </source>
</evidence>
<dbReference type="CDD" id="cd00303">
    <property type="entry name" value="retropepsin_like"/>
    <property type="match status" value="1"/>
</dbReference>
<dbReference type="Pfam" id="PF00078">
    <property type="entry name" value="RVT_1"/>
    <property type="match status" value="1"/>
</dbReference>
<dbReference type="InterPro" id="IPR043128">
    <property type="entry name" value="Rev_trsase/Diguanyl_cyclase"/>
</dbReference>
<keyword evidence="1" id="KW-0064">Aspartyl protease</keyword>
<evidence type="ECO:0000313" key="6">
    <source>
        <dbReference type="EMBL" id="GEU42852.1"/>
    </source>
</evidence>
<dbReference type="InterPro" id="IPR054722">
    <property type="entry name" value="PolX-like_BBD"/>
</dbReference>
<dbReference type="Gene3D" id="3.10.10.10">
    <property type="entry name" value="HIV Type 1 Reverse Transcriptase, subunit A, domain 1"/>
    <property type="match status" value="1"/>
</dbReference>
<evidence type="ECO:0000259" key="3">
    <source>
        <dbReference type="Pfam" id="PF00078"/>
    </source>
</evidence>
<dbReference type="InterPro" id="IPR036397">
    <property type="entry name" value="RNaseH_sf"/>
</dbReference>
<evidence type="ECO:0000256" key="2">
    <source>
        <dbReference type="SAM" id="MobiDB-lite"/>
    </source>
</evidence>
<dbReference type="Pfam" id="PF22936">
    <property type="entry name" value="Pol_BBD"/>
    <property type="match status" value="1"/>
</dbReference>
<dbReference type="AlphaFoldDB" id="A0A6L2K224"/>
<dbReference type="InterPro" id="IPR012337">
    <property type="entry name" value="RNaseH-like_sf"/>
</dbReference>
<dbReference type="InterPro" id="IPR043502">
    <property type="entry name" value="DNA/RNA_pol_sf"/>
</dbReference>
<feature type="region of interest" description="Disordered" evidence="2">
    <location>
        <begin position="640"/>
        <end position="660"/>
    </location>
</feature>
<dbReference type="PANTHER" id="PTHR47592">
    <property type="entry name" value="PBF68 PROTEIN"/>
    <property type="match status" value="1"/>
</dbReference>
<dbReference type="CDD" id="cd09272">
    <property type="entry name" value="RNase_HI_RT_Ty1"/>
    <property type="match status" value="1"/>
</dbReference>
<feature type="domain" description="Reverse transcriptase" evidence="3">
    <location>
        <begin position="407"/>
        <end position="468"/>
    </location>
</feature>
<dbReference type="EMBL" id="BKCJ010001625">
    <property type="protein sequence ID" value="GEU42852.1"/>
    <property type="molecule type" value="Genomic_DNA"/>
</dbReference>
<dbReference type="SUPFAM" id="SSF56672">
    <property type="entry name" value="DNA/RNA polymerases"/>
    <property type="match status" value="1"/>
</dbReference>
<keyword evidence="1" id="KW-0378">Hydrolase</keyword>
<feature type="domain" description="Retrovirus-related Pol polyprotein from transposon TNT 1-94-like beta-barrel" evidence="5">
    <location>
        <begin position="667"/>
        <end position="748"/>
    </location>
</feature>
<feature type="domain" description="Reverse transcriptase Ty1/copia-type" evidence="4">
    <location>
        <begin position="848"/>
        <end position="918"/>
    </location>
</feature>
<dbReference type="GO" id="GO:0004190">
    <property type="term" value="F:aspartic-type endopeptidase activity"/>
    <property type="evidence" value="ECO:0007669"/>
    <property type="project" value="UniProtKB-KW"/>
</dbReference>
<protein>
    <submittedName>
        <fullName evidence="6">Zinc finger, CCHC-type</fullName>
    </submittedName>
</protein>